<evidence type="ECO:0000256" key="2">
    <source>
        <dbReference type="SAM" id="Phobius"/>
    </source>
</evidence>
<feature type="transmembrane region" description="Helical" evidence="2">
    <location>
        <begin position="254"/>
        <end position="277"/>
    </location>
</feature>
<reference evidence="4" key="2">
    <citation type="journal article" date="2016" name="Sci. Rep.">
        <title>Dictyocaulus viviparus genome, variome and transcriptome elucidate lungworm biology and support future intervention.</title>
        <authorList>
            <person name="McNulty S.N."/>
            <person name="Strube C."/>
            <person name="Rosa B.A."/>
            <person name="Martin J.C."/>
            <person name="Tyagi R."/>
            <person name="Choi Y.J."/>
            <person name="Wang Q."/>
            <person name="Hallsworth Pepin K."/>
            <person name="Zhang X."/>
            <person name="Ozersky P."/>
            <person name="Wilson R.K."/>
            <person name="Sternberg P.W."/>
            <person name="Gasser R.B."/>
            <person name="Mitreva M."/>
        </authorList>
    </citation>
    <scope>NUCLEOTIDE SEQUENCE [LARGE SCALE GENOMIC DNA]</scope>
    <source>
        <strain evidence="4">HannoverDv2000</strain>
    </source>
</reference>
<feature type="compositionally biased region" description="Polar residues" evidence="1">
    <location>
        <begin position="96"/>
        <end position="105"/>
    </location>
</feature>
<reference evidence="3 4" key="1">
    <citation type="submission" date="2013-11" db="EMBL/GenBank/DDBJ databases">
        <title>Draft genome of the bovine lungworm Dictyocaulus viviparus.</title>
        <authorList>
            <person name="Mitreva M."/>
        </authorList>
    </citation>
    <scope>NUCLEOTIDE SEQUENCE [LARGE SCALE GENOMIC DNA]</scope>
    <source>
        <strain evidence="3 4">HannoverDv2000</strain>
    </source>
</reference>
<dbReference type="OrthoDB" id="5801479at2759"/>
<keyword evidence="2" id="KW-0812">Transmembrane</keyword>
<feature type="transmembrane region" description="Helical" evidence="2">
    <location>
        <begin position="289"/>
        <end position="308"/>
    </location>
</feature>
<feature type="region of interest" description="Disordered" evidence="1">
    <location>
        <begin position="72"/>
        <end position="105"/>
    </location>
</feature>
<proteinExistence type="predicted"/>
<dbReference type="PANTHER" id="PTHR22776">
    <property type="entry name" value="MARVEL-CONTAINING POTENTIAL LIPID RAFT-ASSOCIATED PROTEIN"/>
    <property type="match status" value="1"/>
</dbReference>
<keyword evidence="2" id="KW-1133">Transmembrane helix</keyword>
<evidence type="ECO:0000256" key="1">
    <source>
        <dbReference type="SAM" id="MobiDB-lite"/>
    </source>
</evidence>
<organism evidence="3 4">
    <name type="scientific">Dictyocaulus viviparus</name>
    <name type="common">Bovine lungworm</name>
    <dbReference type="NCBI Taxonomy" id="29172"/>
    <lineage>
        <taxon>Eukaryota</taxon>
        <taxon>Metazoa</taxon>
        <taxon>Ecdysozoa</taxon>
        <taxon>Nematoda</taxon>
        <taxon>Chromadorea</taxon>
        <taxon>Rhabditida</taxon>
        <taxon>Rhabditina</taxon>
        <taxon>Rhabditomorpha</taxon>
        <taxon>Strongyloidea</taxon>
        <taxon>Metastrongylidae</taxon>
        <taxon>Dictyocaulus</taxon>
    </lineage>
</organism>
<name>A0A0D8XZV5_DICVI</name>
<evidence type="ECO:0008006" key="5">
    <source>
        <dbReference type="Google" id="ProtNLM"/>
    </source>
</evidence>
<feature type="transmembrane region" description="Helical" evidence="2">
    <location>
        <begin position="211"/>
        <end position="234"/>
    </location>
</feature>
<dbReference type="InterPro" id="IPR050578">
    <property type="entry name" value="MARVEL-CKLF_proteins"/>
</dbReference>
<dbReference type="PANTHER" id="PTHR22776:SF93">
    <property type="entry name" value="MARVEL DOMAIN-CONTAINING PROTEIN"/>
    <property type="match status" value="1"/>
</dbReference>
<dbReference type="AlphaFoldDB" id="A0A0D8XZV5"/>
<keyword evidence="2" id="KW-0472">Membrane</keyword>
<accession>A0A0D8XZV5</accession>
<dbReference type="Proteomes" id="UP000053766">
    <property type="component" value="Unassembled WGS sequence"/>
</dbReference>
<sequence>MPSAYNGGYTHEPYGHNAYIDTTYGDTQQFPYYDAYTYTPLYHGNGQSCYNYAYQSSQAAYPGAYGPYPGASGAYRPYPQPQPSPPRRSRTTSSRLFQPSVRTNATPSRKLRGISADIYDKRQFKSFSGPLKKPSPIYRRCREPHAYRLGPYQETEFGGAPVDYSSHIGRSNEAPTTLRRLRPFYAPSYATYPPSTMLRTEKKLDARKYPIFARVTMKIAQLIIAAVILGLVLGPMHGTSFHDFIIRTNTEWQGVVVGIVSTWGILTLLLLLTSFVANTIHLWRKLDAHVTLIGILAYLLASCLEAYYAACYPPNGRRINLVCYRTEWIIATILCFINTALFVIDFAMSWISGVDML</sequence>
<dbReference type="GO" id="GO:0016020">
    <property type="term" value="C:membrane"/>
    <property type="evidence" value="ECO:0007669"/>
    <property type="project" value="TreeGrafter"/>
</dbReference>
<evidence type="ECO:0000313" key="4">
    <source>
        <dbReference type="Proteomes" id="UP000053766"/>
    </source>
</evidence>
<keyword evidence="4" id="KW-1185">Reference proteome</keyword>
<protein>
    <recommendedName>
        <fullName evidence="5">MARVEL domain-containing protein</fullName>
    </recommendedName>
</protein>
<gene>
    <name evidence="3" type="ORF">DICVIV_03873</name>
</gene>
<evidence type="ECO:0000313" key="3">
    <source>
        <dbReference type="EMBL" id="KJH50000.1"/>
    </source>
</evidence>
<dbReference type="EMBL" id="KN716218">
    <property type="protein sequence ID" value="KJH50000.1"/>
    <property type="molecule type" value="Genomic_DNA"/>
</dbReference>
<feature type="transmembrane region" description="Helical" evidence="2">
    <location>
        <begin position="328"/>
        <end position="351"/>
    </location>
</feature>